<proteinExistence type="inferred from homology"/>
<dbReference type="InterPro" id="IPR043131">
    <property type="entry name" value="BCAT-like_N"/>
</dbReference>
<keyword evidence="2" id="KW-0808">Transferase</keyword>
<dbReference type="Gene3D" id="3.20.10.10">
    <property type="entry name" value="D-amino Acid Aminotransferase, subunit A, domain 2"/>
    <property type="match status" value="1"/>
</dbReference>
<dbReference type="GO" id="GO:0008483">
    <property type="term" value="F:transaminase activity"/>
    <property type="evidence" value="ECO:0007669"/>
    <property type="project" value="UniProtKB-KW"/>
</dbReference>
<comment type="similarity">
    <text evidence="1">Belongs to the class-IV pyridoxal-phosphate-dependent aminotransferase family.</text>
</comment>
<evidence type="ECO:0000256" key="1">
    <source>
        <dbReference type="ARBA" id="ARBA00009320"/>
    </source>
</evidence>
<dbReference type="InterPro" id="IPR001544">
    <property type="entry name" value="Aminotrans_IV"/>
</dbReference>
<dbReference type="Pfam" id="PF01063">
    <property type="entry name" value="Aminotran_4"/>
    <property type="match status" value="1"/>
</dbReference>
<dbReference type="EMBL" id="JAFITR010000019">
    <property type="protein sequence ID" value="MBN4066735.1"/>
    <property type="molecule type" value="Genomic_DNA"/>
</dbReference>
<organism evidence="2 3">
    <name type="scientific">Simkania negevensis</name>
    <dbReference type="NCBI Taxonomy" id="83561"/>
    <lineage>
        <taxon>Bacteria</taxon>
        <taxon>Pseudomonadati</taxon>
        <taxon>Chlamydiota</taxon>
        <taxon>Chlamydiia</taxon>
        <taxon>Parachlamydiales</taxon>
        <taxon>Simkaniaceae</taxon>
        <taxon>Simkania</taxon>
    </lineage>
</organism>
<dbReference type="PANTHER" id="PTHR42743:SF13">
    <property type="entry name" value="P-LOOP CONTAINING NUCLEOSIDE TRIPHOSPHATE HYDROLASE PROTEIN"/>
    <property type="match status" value="1"/>
</dbReference>
<accession>A0ABS3AQX6</accession>
<keyword evidence="3" id="KW-1185">Reference proteome</keyword>
<keyword evidence="2" id="KW-0032">Aminotransferase</keyword>
<sequence length="227" mass="25595">MKEWLYHDKRWNVVNNALWKYAHNGVFTTLLVIDRQPEGLASHLSRLSDHARRFGIDHFALQERVVLELLNGVEEGICRLRLGYWLGEGGVIVGASLEREEGALRLCRQVGVIFWEAKGYDPTIKSFKMRKERLALREAALVRGEDDIVTVDDEGVLLEGSFSNLFWIHDGCLFTPSRTLPILFGLTIQRIIESAKGLGLAVYEVKATLSDIPNEASLFLCNSIIGI</sequence>
<name>A0ABS3AQX6_9BACT</name>
<gene>
    <name evidence="2" type="ORF">JYU14_01470</name>
</gene>
<dbReference type="SUPFAM" id="SSF56752">
    <property type="entry name" value="D-aminoacid aminotransferase-like PLP-dependent enzymes"/>
    <property type="match status" value="1"/>
</dbReference>
<dbReference type="PANTHER" id="PTHR42743">
    <property type="entry name" value="AMINO-ACID AMINOTRANSFERASE"/>
    <property type="match status" value="1"/>
</dbReference>
<dbReference type="InterPro" id="IPR043132">
    <property type="entry name" value="BCAT-like_C"/>
</dbReference>
<feature type="non-terminal residue" evidence="2">
    <location>
        <position position="227"/>
    </location>
</feature>
<dbReference type="InterPro" id="IPR036038">
    <property type="entry name" value="Aminotransferase-like"/>
</dbReference>
<protein>
    <submittedName>
        <fullName evidence="2">Aminotransferase class IV</fullName>
    </submittedName>
</protein>
<dbReference type="Proteomes" id="UP000722121">
    <property type="component" value="Unassembled WGS sequence"/>
</dbReference>
<reference evidence="2 3" key="1">
    <citation type="submission" date="2021-02" db="EMBL/GenBank/DDBJ databases">
        <title>Activity-based single-cell genomes from oceanic crustal fluid captures similar information to metagenomic and metatranscriptomic surveys with orders of magnitude less sampling.</title>
        <authorList>
            <person name="D'Angelo T.S."/>
            <person name="Orcutt B.N."/>
        </authorList>
    </citation>
    <scope>NUCLEOTIDE SEQUENCE [LARGE SCALE GENOMIC DNA]</scope>
    <source>
        <strain evidence="2">AH-315-G07</strain>
    </source>
</reference>
<dbReference type="InterPro" id="IPR050571">
    <property type="entry name" value="Class-IV_PLP-Dep_Aminotrnsfr"/>
</dbReference>
<evidence type="ECO:0000313" key="2">
    <source>
        <dbReference type="EMBL" id="MBN4066735.1"/>
    </source>
</evidence>
<comment type="caution">
    <text evidence="2">The sequence shown here is derived from an EMBL/GenBank/DDBJ whole genome shotgun (WGS) entry which is preliminary data.</text>
</comment>
<dbReference type="Gene3D" id="3.30.470.10">
    <property type="match status" value="1"/>
</dbReference>
<evidence type="ECO:0000313" key="3">
    <source>
        <dbReference type="Proteomes" id="UP000722121"/>
    </source>
</evidence>